<gene>
    <name evidence="1" type="ORF">LCDVSa097L</name>
</gene>
<dbReference type="KEGG" id="vg:30902673"/>
<evidence type="ECO:0000313" key="1">
    <source>
        <dbReference type="EMBL" id="AOC55181.1"/>
    </source>
</evidence>
<keyword evidence="2" id="KW-1185">Reference proteome</keyword>
<protein>
    <submittedName>
        <fullName evidence="1">Uncharacterized protein</fullName>
    </submittedName>
</protein>
<organism evidence="1 2">
    <name type="scientific">Lymphocystis disease virus 3</name>
    <dbReference type="NCBI Taxonomy" id="2560566"/>
    <lineage>
        <taxon>Viruses</taxon>
        <taxon>Varidnaviria</taxon>
        <taxon>Bamfordvirae</taxon>
        <taxon>Nucleocytoviricota</taxon>
        <taxon>Megaviricetes</taxon>
        <taxon>Pimascovirales</taxon>
        <taxon>Pimascovirales incertae sedis</taxon>
        <taxon>Iridoviridae</taxon>
        <taxon>Alphairidovirinae</taxon>
        <taxon>Lymphocystivirus</taxon>
        <taxon>Lymphocystivirus sparus1</taxon>
    </lineage>
</organism>
<accession>A0A1B2RW19</accession>
<reference evidence="1 2" key="1">
    <citation type="journal article" date="2016" name="J. Virol.">
        <title>Concurrence of Iridovirus, Polyomavirus, and a Unique Member of a New Group of Fish Papillomaviruses in Lymphocystis Disease-Affected Gilthead Sea Bream.</title>
        <authorList>
            <person name="Lopez-Bueno A."/>
            <person name="Mavian C."/>
            <person name="Labella A.M."/>
            <person name="Castro D."/>
            <person name="Borrego J.J."/>
            <person name="Alcami A."/>
            <person name="Alejo A."/>
        </authorList>
    </citation>
    <scope>NUCLEOTIDE SEQUENCE [LARGE SCALE GENOMIC DNA]</scope>
    <source>
        <strain evidence="1">SA9</strain>
    </source>
</reference>
<dbReference type="Proteomes" id="UP000149121">
    <property type="component" value="Segment"/>
</dbReference>
<sequence>MKAVVTLKDVYNLNVKYLLTLARFQTTYNQIYRA</sequence>
<name>A0A1B2RW19_9VIRU</name>
<proteinExistence type="predicted"/>
<evidence type="ECO:0000313" key="2">
    <source>
        <dbReference type="Proteomes" id="UP000149121"/>
    </source>
</evidence>
<dbReference type="EMBL" id="KX643370">
    <property type="protein sequence ID" value="AOC55181.1"/>
    <property type="molecule type" value="Genomic_DNA"/>
</dbReference>